<accession>A0A6J5NH66</accession>
<dbReference type="EMBL" id="LR796484">
    <property type="protein sequence ID" value="CAB4148195.1"/>
    <property type="molecule type" value="Genomic_DNA"/>
</dbReference>
<evidence type="ECO:0000313" key="1">
    <source>
        <dbReference type="EMBL" id="CAB4148195.1"/>
    </source>
</evidence>
<name>A0A6J5NH66_9CAUD</name>
<proteinExistence type="predicted"/>
<protein>
    <submittedName>
        <fullName evidence="2">Uncharacterized protein</fullName>
    </submittedName>
</protein>
<sequence>MQPIYTQTLSGAAASVTFNNIPQTFTDLKVVISARSSDSTGQGTIMRFNGSTTTYSNTYLFANGSSASSSRLTYNYVGSIFGTNGTANTFNNTEIHIPNYTGSSFKASLCENTAANNNTLGYLNLLANLWRSTDAITSISFLVDGGSNFVQHSTFSIYGITKG</sequence>
<organism evidence="2">
    <name type="scientific">uncultured Caudovirales phage</name>
    <dbReference type="NCBI Taxonomy" id="2100421"/>
    <lineage>
        <taxon>Viruses</taxon>
        <taxon>Duplodnaviria</taxon>
        <taxon>Heunggongvirae</taxon>
        <taxon>Uroviricota</taxon>
        <taxon>Caudoviricetes</taxon>
        <taxon>Peduoviridae</taxon>
        <taxon>Maltschvirus</taxon>
        <taxon>Maltschvirus maltsch</taxon>
    </lineage>
</organism>
<reference evidence="2" key="1">
    <citation type="submission" date="2020-04" db="EMBL/GenBank/DDBJ databases">
        <authorList>
            <person name="Chiriac C."/>
            <person name="Salcher M."/>
            <person name="Ghai R."/>
            <person name="Kavagutti S V."/>
        </authorList>
    </citation>
    <scope>NUCLEOTIDE SEQUENCE</scope>
</reference>
<dbReference type="EMBL" id="LR796666">
    <property type="protein sequence ID" value="CAB4158137.1"/>
    <property type="molecule type" value="Genomic_DNA"/>
</dbReference>
<gene>
    <name evidence="1" type="ORF">UFOVP429_145</name>
    <name evidence="2" type="ORF">UFOVP696_22</name>
</gene>
<evidence type="ECO:0000313" key="2">
    <source>
        <dbReference type="EMBL" id="CAB4158137.1"/>
    </source>
</evidence>